<dbReference type="Proteomes" id="UP000054007">
    <property type="component" value="Unassembled WGS sequence"/>
</dbReference>
<evidence type="ECO:0000313" key="3">
    <source>
        <dbReference type="Proteomes" id="UP000054007"/>
    </source>
</evidence>
<name>A0A0D7B2U4_9AGAR</name>
<feature type="region of interest" description="Disordered" evidence="1">
    <location>
        <begin position="1"/>
        <end position="132"/>
    </location>
</feature>
<feature type="compositionally biased region" description="Pro residues" evidence="1">
    <location>
        <begin position="92"/>
        <end position="101"/>
    </location>
</feature>
<protein>
    <submittedName>
        <fullName evidence="2">Uncharacterized protein</fullName>
    </submittedName>
</protein>
<dbReference type="AlphaFoldDB" id="A0A0D7B2U4"/>
<feature type="compositionally biased region" description="Polar residues" evidence="1">
    <location>
        <begin position="608"/>
        <end position="619"/>
    </location>
</feature>
<proteinExistence type="predicted"/>
<dbReference type="EMBL" id="KN880669">
    <property type="protein sequence ID" value="KIY63846.1"/>
    <property type="molecule type" value="Genomic_DNA"/>
</dbReference>
<feature type="compositionally biased region" description="Pro residues" evidence="1">
    <location>
        <begin position="402"/>
        <end position="418"/>
    </location>
</feature>
<sequence>MSSNPSTQQALPPQIQRARKGQIGTLHREASGNNVHRENSPSPSSLRPRAAKSQSMPMMPSAVQIFASAQQSNGNGTNGNRRTPPTVQRGLPTPPGPPLASPPDERRSMSPSPTQPGVTHYPRPINRVQPQQFLQKFHDGHDWQMTDEILADIERADQQQQVAQVYFGNGNDMPAIQDPSKFSPKDLERRATSPAYHTPMGTPGENVAPAPSYVQYNRDQHLEATKKTAAPSLATQTPPLQAIHTRSPDRSLPVQEEQEDERESSPTPSSDLHPEGNSGRSRSSRDDNDNTLIDSDLQSSEEQFTPRSPSSTLPEPTYQNKRSNRTGANDASGLRGLDDTVYDAHGRRLDAPKQPLQEQHMNKPDMTRPSPMPMMHPDDLINFMDNPTSAYLANFYARSPRPDGPIPPTPLSQTNPPSPSPLMSAAYDLGHNLPPGSPYPYPFAHVRRVPAMHSQPQRNAVEVDHAQLQEQFARQWQVFAQNNAPSDLTDSTLSPSGTPFPPTWNFNPWAYWHTQRLLGNRAASRTMSMRSSPSHEPVGLPPRKVIKKKMTSVDLRQPQPLAPRKPPPRVDSTQPRDTSPEPDSSGEETPSEGHYAAHDEEEEEQQWHDSNTPPGSVTVQGDDEDGEWVDEEDDEEDLLDLEYHPSYVMNIEKRRRRWEIRWDALVQAFQALDRQTDSTMVLMAQPSHSSKMHILQSRSVRRLPGTASLPMKASFKQIASQRKAARTARFSERIVSPTTDGGSDDSVRRALAAVESLGSLWEARWVEEQRKWREDQMRVEVILRQLLGEASGSPRA</sequence>
<accession>A0A0D7B2U4</accession>
<feature type="compositionally biased region" description="Acidic residues" evidence="1">
    <location>
        <begin position="621"/>
        <end position="637"/>
    </location>
</feature>
<feature type="region of interest" description="Disordered" evidence="1">
    <location>
        <begin position="397"/>
        <end position="418"/>
    </location>
</feature>
<feature type="compositionally biased region" description="Polar residues" evidence="1">
    <location>
        <begin position="1"/>
        <end position="11"/>
    </location>
</feature>
<evidence type="ECO:0000256" key="1">
    <source>
        <dbReference type="SAM" id="MobiDB-lite"/>
    </source>
</evidence>
<reference evidence="2 3" key="1">
    <citation type="journal article" date="2015" name="Fungal Genet. Biol.">
        <title>Evolution of novel wood decay mechanisms in Agaricales revealed by the genome sequences of Fistulina hepatica and Cylindrobasidium torrendii.</title>
        <authorList>
            <person name="Floudas D."/>
            <person name="Held B.W."/>
            <person name="Riley R."/>
            <person name="Nagy L.G."/>
            <person name="Koehler G."/>
            <person name="Ransdell A.S."/>
            <person name="Younus H."/>
            <person name="Chow J."/>
            <person name="Chiniquy J."/>
            <person name="Lipzen A."/>
            <person name="Tritt A."/>
            <person name="Sun H."/>
            <person name="Haridas S."/>
            <person name="LaButti K."/>
            <person name="Ohm R.A."/>
            <person name="Kues U."/>
            <person name="Blanchette R.A."/>
            <person name="Grigoriev I.V."/>
            <person name="Minto R.E."/>
            <person name="Hibbett D.S."/>
        </authorList>
    </citation>
    <scope>NUCLEOTIDE SEQUENCE [LARGE SCALE GENOMIC DNA]</scope>
    <source>
        <strain evidence="2 3">FP15055 ss-10</strain>
    </source>
</reference>
<feature type="compositionally biased region" description="Polar residues" evidence="1">
    <location>
        <begin position="291"/>
        <end position="329"/>
    </location>
</feature>
<feature type="compositionally biased region" description="Basic and acidic residues" evidence="1">
    <location>
        <begin position="336"/>
        <end position="351"/>
    </location>
</feature>
<organism evidence="2 3">
    <name type="scientific">Cylindrobasidium torrendii FP15055 ss-10</name>
    <dbReference type="NCBI Taxonomy" id="1314674"/>
    <lineage>
        <taxon>Eukaryota</taxon>
        <taxon>Fungi</taxon>
        <taxon>Dikarya</taxon>
        <taxon>Basidiomycota</taxon>
        <taxon>Agaricomycotina</taxon>
        <taxon>Agaricomycetes</taxon>
        <taxon>Agaricomycetidae</taxon>
        <taxon>Agaricales</taxon>
        <taxon>Marasmiineae</taxon>
        <taxon>Physalacriaceae</taxon>
        <taxon>Cylindrobasidium</taxon>
    </lineage>
</organism>
<keyword evidence="3" id="KW-1185">Reference proteome</keyword>
<feature type="compositionally biased region" description="Low complexity" evidence="1">
    <location>
        <begin position="73"/>
        <end position="86"/>
    </location>
</feature>
<feature type="region of interest" description="Disordered" evidence="1">
    <location>
        <begin position="522"/>
        <end position="637"/>
    </location>
</feature>
<evidence type="ECO:0000313" key="2">
    <source>
        <dbReference type="EMBL" id="KIY63846.1"/>
    </source>
</evidence>
<dbReference type="STRING" id="1314674.A0A0D7B2U4"/>
<feature type="compositionally biased region" description="Basic and acidic residues" evidence="1">
    <location>
        <begin position="26"/>
        <end position="39"/>
    </location>
</feature>
<gene>
    <name evidence="2" type="ORF">CYLTODRAFT_493593</name>
</gene>
<feature type="region of interest" description="Disordered" evidence="1">
    <location>
        <begin position="169"/>
        <end position="370"/>
    </location>
</feature>
<feature type="compositionally biased region" description="Low complexity" evidence="1">
    <location>
        <begin position="522"/>
        <end position="534"/>
    </location>
</feature>
<dbReference type="OrthoDB" id="3243310at2759"/>